<dbReference type="KEGG" id="samb:SAM23877_7645"/>
<reference evidence="3" key="1">
    <citation type="journal article" date="2015" name="J. Biotechnol.">
        <title>Complete genome sequence of Streptomyces ambofaciens ATCC 23877, the spiramycin producer.</title>
        <authorList>
            <person name="Thibessard A."/>
            <person name="Haas D."/>
            <person name="Gerbaud C."/>
            <person name="Aigle B."/>
            <person name="Lautru S."/>
            <person name="Pernodet J.L."/>
            <person name="Leblond P."/>
        </authorList>
    </citation>
    <scope>NUCLEOTIDE SEQUENCE [LARGE SCALE GENOMIC DNA]</scope>
    <source>
        <strain evidence="3">ATCC 23877 / 3486 / DSM 40053 / JCM 4204 / NBRC 12836 / NRRL B-2516</strain>
    </source>
</reference>
<evidence type="ECO:0000313" key="3">
    <source>
        <dbReference type="Proteomes" id="UP000061018"/>
    </source>
</evidence>
<proteinExistence type="predicted"/>
<protein>
    <submittedName>
        <fullName evidence="2">Uncharacterized protein</fullName>
    </submittedName>
</protein>
<dbReference type="EMBL" id="CP012382">
    <property type="protein sequence ID" value="AKZ53073.1"/>
    <property type="molecule type" value="Genomic_DNA"/>
</dbReference>
<name>A0A0K2B699_STRA7</name>
<gene>
    <name evidence="1" type="ORF">SAM23877_0024</name>
    <name evidence="2" type="ORF">SAM23877_7645</name>
</gene>
<reference evidence="2" key="2">
    <citation type="submission" date="2015-07" db="EMBL/GenBank/DDBJ databases">
        <title>Complete genome sequence of Streptomyces ambofaciens ATCC 23877, the spiramycin producer.</title>
        <authorList>
            <person name="Thibessard A."/>
            <person name="Haas D."/>
            <person name="Gerbaud C."/>
            <person name="Aigle B."/>
            <person name="Lautru S."/>
            <person name="Pernodet J.-L."/>
            <person name="Leblond P."/>
        </authorList>
    </citation>
    <scope>NUCLEOTIDE SEQUENCE [LARGE SCALE GENOMIC DNA]</scope>
    <source>
        <strain evidence="2">ATCC 23877</strain>
    </source>
</reference>
<evidence type="ECO:0000313" key="1">
    <source>
        <dbReference type="EMBL" id="AKZ53073.1"/>
    </source>
</evidence>
<dbReference type="EMBL" id="CP012382">
    <property type="protein sequence ID" value="AKZ60686.1"/>
    <property type="molecule type" value="Genomic_DNA"/>
</dbReference>
<organism evidence="2 3">
    <name type="scientific">Streptomyces ambofaciens (strain ATCC 23877 / 3486 / DSM 40053 / JCM 4204 / NBRC 12836 / NRRL B-2516)</name>
    <dbReference type="NCBI Taxonomy" id="278992"/>
    <lineage>
        <taxon>Bacteria</taxon>
        <taxon>Bacillati</taxon>
        <taxon>Actinomycetota</taxon>
        <taxon>Actinomycetes</taxon>
        <taxon>Kitasatosporales</taxon>
        <taxon>Streptomycetaceae</taxon>
        <taxon>Streptomyces</taxon>
    </lineage>
</organism>
<sequence>MTHALGRAHPGAPCAHYHSQVFAFERTA</sequence>
<evidence type="ECO:0000313" key="2">
    <source>
        <dbReference type="EMBL" id="AKZ60686.1"/>
    </source>
</evidence>
<dbReference type="AlphaFoldDB" id="A0A0K2B699"/>
<dbReference type="KEGG" id="samb:SAM23877_0024"/>
<dbReference type="Proteomes" id="UP000061018">
    <property type="component" value="Chromosome"/>
</dbReference>
<accession>A0A0K2B699</accession>